<proteinExistence type="predicted"/>
<dbReference type="Proteomes" id="UP001319104">
    <property type="component" value="Unassembled WGS sequence"/>
</dbReference>
<reference evidence="2 3" key="1">
    <citation type="submission" date="2021-05" db="EMBL/GenBank/DDBJ databases">
        <authorList>
            <person name="Zhang Z.D."/>
            <person name="Osman G."/>
        </authorList>
    </citation>
    <scope>NUCLEOTIDE SEQUENCE [LARGE SCALE GENOMIC DNA]</scope>
    <source>
        <strain evidence="2 3">KCTC 32217</strain>
    </source>
</reference>
<accession>A0AAP2CKC4</accession>
<protein>
    <submittedName>
        <fullName evidence="2">Uncharacterized protein</fullName>
    </submittedName>
</protein>
<comment type="caution">
    <text evidence="2">The sequence shown here is derived from an EMBL/GenBank/DDBJ whole genome shotgun (WGS) entry which is preliminary data.</text>
</comment>
<name>A0AAP2CKC4_9BACT</name>
<feature type="chain" id="PRO_5042935522" evidence="1">
    <location>
        <begin position="30"/>
        <end position="120"/>
    </location>
</feature>
<gene>
    <name evidence="2" type="ORF">KI659_15145</name>
</gene>
<feature type="signal peptide" evidence="1">
    <location>
        <begin position="1"/>
        <end position="29"/>
    </location>
</feature>
<dbReference type="AlphaFoldDB" id="A0AAP2CKC4"/>
<sequence length="120" mass="13607">MKKSIFNQKNICALLGVVMALMIVWSANAQGADLRVAELGTTEEGPRYIKKELRDELIVEDLELELEEELPSVTFINKEGDVVAVLYGNKSVLEETYKDRFSKSYHLTTSGIHEVYLIKK</sequence>
<evidence type="ECO:0000313" key="3">
    <source>
        <dbReference type="Proteomes" id="UP001319104"/>
    </source>
</evidence>
<dbReference type="EMBL" id="JAHCMY010000011">
    <property type="protein sequence ID" value="MBS9525354.1"/>
    <property type="molecule type" value="Genomic_DNA"/>
</dbReference>
<dbReference type="RefSeq" id="WP_213946215.1">
    <property type="nucleotide sequence ID" value="NZ_JAHBGI010000001.1"/>
</dbReference>
<evidence type="ECO:0000256" key="1">
    <source>
        <dbReference type="SAM" id="SignalP"/>
    </source>
</evidence>
<keyword evidence="3" id="KW-1185">Reference proteome</keyword>
<evidence type="ECO:0000313" key="2">
    <source>
        <dbReference type="EMBL" id="MBS9525354.1"/>
    </source>
</evidence>
<keyword evidence="1" id="KW-0732">Signal</keyword>
<organism evidence="2 3">
    <name type="scientific">Litoribacter ruber</name>
    <dbReference type="NCBI Taxonomy" id="702568"/>
    <lineage>
        <taxon>Bacteria</taxon>
        <taxon>Pseudomonadati</taxon>
        <taxon>Bacteroidota</taxon>
        <taxon>Cytophagia</taxon>
        <taxon>Cytophagales</taxon>
        <taxon>Cyclobacteriaceae</taxon>
        <taxon>Litoribacter</taxon>
    </lineage>
</organism>